<dbReference type="GeneID" id="98151652"/>
<sequence length="109" mass="12040">MSEAAMYCCTLFTPLSSQHAGIDGAREKTFLLLDHSFLEDGLQDETIEPNPMSMTENTTLTSSHTVGLLNTTWPSCRSFFTSALEIKLPSFTCTPHLALNPARDTLVRD</sequence>
<proteinExistence type="predicted"/>
<evidence type="ECO:0000313" key="1">
    <source>
        <dbReference type="EMBL" id="KAL2858766.1"/>
    </source>
</evidence>
<organism evidence="1 2">
    <name type="scientific">Aspergillus pseudodeflectus</name>
    <dbReference type="NCBI Taxonomy" id="176178"/>
    <lineage>
        <taxon>Eukaryota</taxon>
        <taxon>Fungi</taxon>
        <taxon>Dikarya</taxon>
        <taxon>Ascomycota</taxon>
        <taxon>Pezizomycotina</taxon>
        <taxon>Eurotiomycetes</taxon>
        <taxon>Eurotiomycetidae</taxon>
        <taxon>Eurotiales</taxon>
        <taxon>Aspergillaceae</taxon>
        <taxon>Aspergillus</taxon>
        <taxon>Aspergillus subgen. Nidulantes</taxon>
    </lineage>
</organism>
<keyword evidence="2" id="KW-1185">Reference proteome</keyword>
<accession>A0ABR4L2L1</accession>
<dbReference type="RefSeq" id="XP_070903730.1">
    <property type="nucleotide sequence ID" value="XM_071036488.1"/>
</dbReference>
<comment type="caution">
    <text evidence="1">The sequence shown here is derived from an EMBL/GenBank/DDBJ whole genome shotgun (WGS) entry which is preliminary data.</text>
</comment>
<reference evidence="1 2" key="1">
    <citation type="submission" date="2024-07" db="EMBL/GenBank/DDBJ databases">
        <title>Section-level genome sequencing and comparative genomics of Aspergillus sections Usti and Cavernicolus.</title>
        <authorList>
            <consortium name="Lawrence Berkeley National Laboratory"/>
            <person name="Nybo J.L."/>
            <person name="Vesth T.C."/>
            <person name="Theobald S."/>
            <person name="Frisvad J.C."/>
            <person name="Larsen T.O."/>
            <person name="Kjaerboelling I."/>
            <person name="Rothschild-Mancinelli K."/>
            <person name="Lyhne E.K."/>
            <person name="Kogle M.E."/>
            <person name="Barry K."/>
            <person name="Clum A."/>
            <person name="Na H."/>
            <person name="Ledsgaard L."/>
            <person name="Lin J."/>
            <person name="Lipzen A."/>
            <person name="Kuo A."/>
            <person name="Riley R."/>
            <person name="Mondo S."/>
            <person name="LaButti K."/>
            <person name="Haridas S."/>
            <person name="Pangalinan J."/>
            <person name="Salamov A.A."/>
            <person name="Simmons B.A."/>
            <person name="Magnuson J.K."/>
            <person name="Chen J."/>
            <person name="Drula E."/>
            <person name="Henrissat B."/>
            <person name="Wiebenga A."/>
            <person name="Lubbers R.J."/>
            <person name="Gomes A.C."/>
            <person name="Macurrencykelacurrency M.R."/>
            <person name="Stajich J."/>
            <person name="Grigoriev I.V."/>
            <person name="Mortensen U.H."/>
            <person name="De vries R.P."/>
            <person name="Baker S.E."/>
            <person name="Andersen M.R."/>
        </authorList>
    </citation>
    <scope>NUCLEOTIDE SEQUENCE [LARGE SCALE GENOMIC DNA]</scope>
    <source>
        <strain evidence="1 2">CBS 756.74</strain>
    </source>
</reference>
<name>A0ABR4L2L1_9EURO</name>
<dbReference type="Proteomes" id="UP001610444">
    <property type="component" value="Unassembled WGS sequence"/>
</dbReference>
<gene>
    <name evidence="1" type="ORF">BJX68DRAFT_141656</name>
</gene>
<dbReference type="EMBL" id="JBFXLR010000004">
    <property type="protein sequence ID" value="KAL2858766.1"/>
    <property type="molecule type" value="Genomic_DNA"/>
</dbReference>
<evidence type="ECO:0000313" key="2">
    <source>
        <dbReference type="Proteomes" id="UP001610444"/>
    </source>
</evidence>
<protein>
    <submittedName>
        <fullName evidence="1">Uncharacterized protein</fullName>
    </submittedName>
</protein>